<dbReference type="GeneID" id="130715987"/>
<dbReference type="EMBL" id="BT143051">
    <property type="protein sequence ID" value="AFK42845.1"/>
    <property type="molecule type" value="mRNA"/>
</dbReference>
<sequence>MAFTISKSQSAITESEKEKIDEAAGVKDSGGGDNNISSQLHLKSPEADASSKSLDKNVVLRRILQRKIFNKAKTAFESLLGSSEANSTNTSTSTQELKWLQHGDVFSAP</sequence>
<dbReference type="PANTHER" id="PTHR35324:SF5">
    <property type="entry name" value="BHLH DOMAIN-CONTAINING PROTEIN"/>
    <property type="match status" value="1"/>
</dbReference>
<reference evidence="2" key="1">
    <citation type="submission" date="2012-05" db="EMBL/GenBank/DDBJ databases">
        <authorList>
            <person name="Krishnakumar V."/>
            <person name="Cheung F."/>
            <person name="Xiao Y."/>
            <person name="Chan A."/>
            <person name="Moskal W.A."/>
            <person name="Town C.D."/>
        </authorList>
    </citation>
    <scope>NUCLEOTIDE SEQUENCE</scope>
</reference>
<proteinExistence type="evidence at transcript level"/>
<feature type="compositionally biased region" description="Low complexity" evidence="1">
    <location>
        <begin position="82"/>
        <end position="94"/>
    </location>
</feature>
<dbReference type="OrthoDB" id="1727538at2759"/>
<dbReference type="AlphaFoldDB" id="I3SRF3"/>
<name>I3SRF3_LOTJA</name>
<evidence type="ECO:0000256" key="1">
    <source>
        <dbReference type="SAM" id="MobiDB-lite"/>
    </source>
</evidence>
<feature type="region of interest" description="Disordered" evidence="1">
    <location>
        <begin position="1"/>
        <end position="52"/>
    </location>
</feature>
<organism evidence="2">
    <name type="scientific">Lotus japonicus</name>
    <name type="common">Lotus corniculatus var. japonicus</name>
    <dbReference type="NCBI Taxonomy" id="34305"/>
    <lineage>
        <taxon>Eukaryota</taxon>
        <taxon>Viridiplantae</taxon>
        <taxon>Streptophyta</taxon>
        <taxon>Embryophyta</taxon>
        <taxon>Tracheophyta</taxon>
        <taxon>Spermatophyta</taxon>
        <taxon>Magnoliopsida</taxon>
        <taxon>eudicotyledons</taxon>
        <taxon>Gunneridae</taxon>
        <taxon>Pentapetalae</taxon>
        <taxon>rosids</taxon>
        <taxon>fabids</taxon>
        <taxon>Fabales</taxon>
        <taxon>Fabaceae</taxon>
        <taxon>Papilionoideae</taxon>
        <taxon>50 kb inversion clade</taxon>
        <taxon>NPAAA clade</taxon>
        <taxon>Hologalegina</taxon>
        <taxon>robinioid clade</taxon>
        <taxon>Loteae</taxon>
        <taxon>Lotus</taxon>
    </lineage>
</organism>
<protein>
    <submittedName>
        <fullName evidence="2">Uncharacterized protein</fullName>
    </submittedName>
</protein>
<dbReference type="RefSeq" id="XP_057422147.1">
    <property type="nucleotide sequence ID" value="XM_057566164.1"/>
</dbReference>
<accession>I3SRF3</accession>
<dbReference type="PANTHER" id="PTHR35324">
    <property type="entry name" value="BNAA08G03750D PROTEIN"/>
    <property type="match status" value="1"/>
</dbReference>
<evidence type="ECO:0000313" key="2">
    <source>
        <dbReference type="EMBL" id="AFK42845.1"/>
    </source>
</evidence>
<feature type="region of interest" description="Disordered" evidence="1">
    <location>
        <begin position="80"/>
        <end position="109"/>
    </location>
</feature>
<feature type="compositionally biased region" description="Basic and acidic residues" evidence="1">
    <location>
        <begin position="14"/>
        <end position="25"/>
    </location>
</feature>
<dbReference type="KEGG" id="lja:130715987"/>
<feature type="compositionally biased region" description="Polar residues" evidence="1">
    <location>
        <begin position="1"/>
        <end position="13"/>
    </location>
</feature>